<feature type="signal peptide" evidence="2">
    <location>
        <begin position="1"/>
        <end position="22"/>
    </location>
</feature>
<evidence type="ECO:0000313" key="5">
    <source>
        <dbReference type="Proteomes" id="UP000703295"/>
    </source>
</evidence>
<keyword evidence="2" id="KW-0732">Signal</keyword>
<name>A0ABS2EX64_9BACE</name>
<dbReference type="Gene3D" id="1.10.530.10">
    <property type="match status" value="1"/>
</dbReference>
<accession>A0ABS2EX64</accession>
<evidence type="ECO:0000259" key="3">
    <source>
        <dbReference type="Pfam" id="PF01464"/>
    </source>
</evidence>
<organism evidence="4 5">
    <name type="scientific">Bacteroides mediterraneensis</name>
    <dbReference type="NCBI Taxonomy" id="1841856"/>
    <lineage>
        <taxon>Bacteria</taxon>
        <taxon>Pseudomonadati</taxon>
        <taxon>Bacteroidota</taxon>
        <taxon>Bacteroidia</taxon>
        <taxon>Bacteroidales</taxon>
        <taxon>Bacteroidaceae</taxon>
        <taxon>Bacteroides</taxon>
    </lineage>
</organism>
<comment type="caution">
    <text evidence="4">The sequence shown here is derived from an EMBL/GenBank/DDBJ whole genome shotgun (WGS) entry which is preliminary data.</text>
</comment>
<dbReference type="Proteomes" id="UP000703295">
    <property type="component" value="Unassembled WGS sequence"/>
</dbReference>
<protein>
    <submittedName>
        <fullName evidence="4">Lytic transglycosylase domain-containing protein</fullName>
    </submittedName>
</protein>
<comment type="similarity">
    <text evidence="1">Belongs to the transglycosylase Slt family.</text>
</comment>
<dbReference type="CDD" id="cd16894">
    <property type="entry name" value="MltD-like"/>
    <property type="match status" value="1"/>
</dbReference>
<dbReference type="PROSITE" id="PS00922">
    <property type="entry name" value="TRANSGLYCOSYLASE"/>
    <property type="match status" value="1"/>
</dbReference>
<reference evidence="4 5" key="1">
    <citation type="journal article" date="2021" name="Sci. Rep.">
        <title>The distribution of antibiotic resistance genes in chicken gut microbiota commensals.</title>
        <authorList>
            <person name="Juricova H."/>
            <person name="Matiasovicova J."/>
            <person name="Kubasova T."/>
            <person name="Cejkova D."/>
            <person name="Rychlik I."/>
        </authorList>
    </citation>
    <scope>NUCLEOTIDE SEQUENCE [LARGE SCALE GENOMIC DNA]</scope>
    <source>
        <strain evidence="4 5">An801</strain>
    </source>
</reference>
<dbReference type="EMBL" id="JACJJW010000033">
    <property type="protein sequence ID" value="MBM6759250.1"/>
    <property type="molecule type" value="Genomic_DNA"/>
</dbReference>
<dbReference type="SUPFAM" id="SSF53955">
    <property type="entry name" value="Lysozyme-like"/>
    <property type="match status" value="1"/>
</dbReference>
<dbReference type="PANTHER" id="PTHR37423">
    <property type="entry name" value="SOLUBLE LYTIC MUREIN TRANSGLYCOSYLASE-RELATED"/>
    <property type="match status" value="1"/>
</dbReference>
<sequence>MKLGRIFLFVCLLPALPMTIYAQGPDQRPIPSLPEEEIEGTPAYIALSHIEVADSLLEPNVLIFCGQQVNLDPSDRKRKLRKELASLSRYSQSLQQKAAYFFPLVEPILEEHQIPDDFKYLMVIESGMNPEARSPVGALGLWQFMKETAKEYGLRVERKIDERLDVEKSTHAACRYLRTAYDKFHDWVAVAQSYNIGQARIRTELKEQKVEEAIDLQLVEETNRYIYRLLAIKILFTHPENFGITAVPDYYKKIRRR</sequence>
<dbReference type="InterPro" id="IPR023346">
    <property type="entry name" value="Lysozyme-like_dom_sf"/>
</dbReference>
<evidence type="ECO:0000256" key="1">
    <source>
        <dbReference type="ARBA" id="ARBA00007734"/>
    </source>
</evidence>
<feature type="chain" id="PRO_5045442486" evidence="2">
    <location>
        <begin position="23"/>
        <end position="257"/>
    </location>
</feature>
<dbReference type="Pfam" id="PF01464">
    <property type="entry name" value="SLT"/>
    <property type="match status" value="1"/>
</dbReference>
<dbReference type="InterPro" id="IPR008258">
    <property type="entry name" value="Transglycosylase_SLT_dom_1"/>
</dbReference>
<gene>
    <name evidence="4" type="ORF">H6A31_11280</name>
</gene>
<proteinExistence type="inferred from homology"/>
<feature type="domain" description="Transglycosylase SLT" evidence="3">
    <location>
        <begin position="118"/>
        <end position="212"/>
    </location>
</feature>
<dbReference type="RefSeq" id="WP_204476413.1">
    <property type="nucleotide sequence ID" value="NZ_JACJJW010000033.1"/>
</dbReference>
<evidence type="ECO:0000313" key="4">
    <source>
        <dbReference type="EMBL" id="MBM6759250.1"/>
    </source>
</evidence>
<keyword evidence="5" id="KW-1185">Reference proteome</keyword>
<dbReference type="PANTHER" id="PTHR37423:SF2">
    <property type="entry name" value="MEMBRANE-BOUND LYTIC MUREIN TRANSGLYCOSYLASE C"/>
    <property type="match status" value="1"/>
</dbReference>
<dbReference type="InterPro" id="IPR000189">
    <property type="entry name" value="Transglyc_AS"/>
</dbReference>
<evidence type="ECO:0000256" key="2">
    <source>
        <dbReference type="SAM" id="SignalP"/>
    </source>
</evidence>